<reference evidence="2 3" key="1">
    <citation type="submission" date="2024-09" db="EMBL/GenBank/DDBJ databases">
        <authorList>
            <person name="Salinas-Garcia M.A."/>
            <person name="Prieme A."/>
        </authorList>
    </citation>
    <scope>NUCLEOTIDE SEQUENCE [LARGE SCALE GENOMIC DNA]</scope>
    <source>
        <strain evidence="2 3">DSM 21081</strain>
    </source>
</reference>
<evidence type="ECO:0000256" key="1">
    <source>
        <dbReference type="SAM" id="Phobius"/>
    </source>
</evidence>
<evidence type="ECO:0000313" key="3">
    <source>
        <dbReference type="Proteomes" id="UP001575652"/>
    </source>
</evidence>
<keyword evidence="1" id="KW-1133">Transmembrane helix</keyword>
<keyword evidence="3" id="KW-1185">Reference proteome</keyword>
<feature type="transmembrane region" description="Helical" evidence="1">
    <location>
        <begin position="53"/>
        <end position="75"/>
    </location>
</feature>
<dbReference type="EMBL" id="JBHDLJ010000013">
    <property type="protein sequence ID" value="MFB0835731.1"/>
    <property type="molecule type" value="Genomic_DNA"/>
</dbReference>
<organism evidence="2 3">
    <name type="scientific">Arthrobacter halodurans</name>
    <dbReference type="NCBI Taxonomy" id="516699"/>
    <lineage>
        <taxon>Bacteria</taxon>
        <taxon>Bacillati</taxon>
        <taxon>Actinomycetota</taxon>
        <taxon>Actinomycetes</taxon>
        <taxon>Micrococcales</taxon>
        <taxon>Micrococcaceae</taxon>
        <taxon>Arthrobacter</taxon>
    </lineage>
</organism>
<accession>A0ABV4UR70</accession>
<feature type="transmembrane region" description="Helical" evidence="1">
    <location>
        <begin position="125"/>
        <end position="145"/>
    </location>
</feature>
<gene>
    <name evidence="2" type="ORF">ACETWP_14160</name>
</gene>
<feature type="transmembrane region" description="Helical" evidence="1">
    <location>
        <begin position="30"/>
        <end position="47"/>
    </location>
</feature>
<dbReference type="RefSeq" id="WP_373972904.1">
    <property type="nucleotide sequence ID" value="NZ_JBHDLJ010000013.1"/>
</dbReference>
<evidence type="ECO:0000313" key="2">
    <source>
        <dbReference type="EMBL" id="MFB0835731.1"/>
    </source>
</evidence>
<sequence length="153" mass="16473">MNETQPTRPPTNDAAPEGITPAFRTAWWRLHAWAFGLYLAACAAAYVQVPLEAITMAGLGVVFGAMAMTISMVVAHWRALTLMPPRTWAGIAHLWGATLAWLLIYPASLVVGGIADGAWSIEPTVWIFGLVPYAFWAAPAIRALIVAGREASE</sequence>
<keyword evidence="1" id="KW-0812">Transmembrane</keyword>
<keyword evidence="1" id="KW-0472">Membrane</keyword>
<comment type="caution">
    <text evidence="2">The sequence shown here is derived from an EMBL/GenBank/DDBJ whole genome shotgun (WGS) entry which is preliminary data.</text>
</comment>
<feature type="transmembrane region" description="Helical" evidence="1">
    <location>
        <begin position="87"/>
        <end position="105"/>
    </location>
</feature>
<name>A0ABV4UR70_9MICC</name>
<dbReference type="Proteomes" id="UP001575652">
    <property type="component" value="Unassembled WGS sequence"/>
</dbReference>
<protein>
    <submittedName>
        <fullName evidence="2">Uncharacterized protein</fullName>
    </submittedName>
</protein>
<proteinExistence type="predicted"/>